<dbReference type="Proteomes" id="UP000807306">
    <property type="component" value="Unassembled WGS sequence"/>
</dbReference>
<keyword evidence="4" id="KW-1185">Reference proteome</keyword>
<organism evidence="3 4">
    <name type="scientific">Crepidotus variabilis</name>
    <dbReference type="NCBI Taxonomy" id="179855"/>
    <lineage>
        <taxon>Eukaryota</taxon>
        <taxon>Fungi</taxon>
        <taxon>Dikarya</taxon>
        <taxon>Basidiomycota</taxon>
        <taxon>Agaricomycotina</taxon>
        <taxon>Agaricomycetes</taxon>
        <taxon>Agaricomycetidae</taxon>
        <taxon>Agaricales</taxon>
        <taxon>Agaricineae</taxon>
        <taxon>Crepidotaceae</taxon>
        <taxon>Crepidotus</taxon>
    </lineage>
</organism>
<accession>A0A9P6JPF8</accession>
<keyword evidence="2" id="KW-0732">Signal</keyword>
<comment type="caution">
    <text evidence="3">The sequence shown here is derived from an EMBL/GenBank/DDBJ whole genome shotgun (WGS) entry which is preliminary data.</text>
</comment>
<evidence type="ECO:0000313" key="3">
    <source>
        <dbReference type="EMBL" id="KAF9527644.1"/>
    </source>
</evidence>
<gene>
    <name evidence="3" type="ORF">CPB83DRAFT_895048</name>
</gene>
<name>A0A9P6JPF8_9AGAR</name>
<evidence type="ECO:0000256" key="1">
    <source>
        <dbReference type="SAM" id="MobiDB-lite"/>
    </source>
</evidence>
<sequence length="97" mass="10005">MLSVPKIVAVFAVLFVSSSIAAPVPKRSTVLKDTKVDIKSTSGPSEAAPSPLRRNCDEHKEGNVLDDILDPLLCDYLGGGPSPIAPVAVGGGGDKYS</sequence>
<dbReference type="EMBL" id="MU157859">
    <property type="protein sequence ID" value="KAF9527644.1"/>
    <property type="molecule type" value="Genomic_DNA"/>
</dbReference>
<feature type="signal peptide" evidence="2">
    <location>
        <begin position="1"/>
        <end position="21"/>
    </location>
</feature>
<evidence type="ECO:0000313" key="4">
    <source>
        <dbReference type="Proteomes" id="UP000807306"/>
    </source>
</evidence>
<evidence type="ECO:0000256" key="2">
    <source>
        <dbReference type="SAM" id="SignalP"/>
    </source>
</evidence>
<dbReference type="AlphaFoldDB" id="A0A9P6JPF8"/>
<feature type="region of interest" description="Disordered" evidence="1">
    <location>
        <begin position="35"/>
        <end position="56"/>
    </location>
</feature>
<protein>
    <submittedName>
        <fullName evidence="3">Uncharacterized protein</fullName>
    </submittedName>
</protein>
<feature type="chain" id="PRO_5040304755" evidence="2">
    <location>
        <begin position="22"/>
        <end position="97"/>
    </location>
</feature>
<proteinExistence type="predicted"/>
<reference evidence="3" key="1">
    <citation type="submission" date="2020-11" db="EMBL/GenBank/DDBJ databases">
        <authorList>
            <consortium name="DOE Joint Genome Institute"/>
            <person name="Ahrendt S."/>
            <person name="Riley R."/>
            <person name="Andreopoulos W."/>
            <person name="Labutti K."/>
            <person name="Pangilinan J."/>
            <person name="Ruiz-Duenas F.J."/>
            <person name="Barrasa J.M."/>
            <person name="Sanchez-Garcia M."/>
            <person name="Camarero S."/>
            <person name="Miyauchi S."/>
            <person name="Serrano A."/>
            <person name="Linde D."/>
            <person name="Babiker R."/>
            <person name="Drula E."/>
            <person name="Ayuso-Fernandez I."/>
            <person name="Pacheco R."/>
            <person name="Padilla G."/>
            <person name="Ferreira P."/>
            <person name="Barriuso J."/>
            <person name="Kellner H."/>
            <person name="Castanera R."/>
            <person name="Alfaro M."/>
            <person name="Ramirez L."/>
            <person name="Pisabarro A.G."/>
            <person name="Kuo A."/>
            <person name="Tritt A."/>
            <person name="Lipzen A."/>
            <person name="He G."/>
            <person name="Yan M."/>
            <person name="Ng V."/>
            <person name="Cullen D."/>
            <person name="Martin F."/>
            <person name="Rosso M.-N."/>
            <person name="Henrissat B."/>
            <person name="Hibbett D."/>
            <person name="Martinez A.T."/>
            <person name="Grigoriev I.V."/>
        </authorList>
    </citation>
    <scope>NUCLEOTIDE SEQUENCE</scope>
    <source>
        <strain evidence="3">CBS 506.95</strain>
    </source>
</reference>